<dbReference type="EMBL" id="PNXY01000008">
    <property type="protein sequence ID" value="PMS30716.1"/>
    <property type="molecule type" value="Genomic_DNA"/>
</dbReference>
<keyword evidence="1" id="KW-1133">Transmembrane helix</keyword>
<evidence type="ECO:0000313" key="4">
    <source>
        <dbReference type="EMBL" id="PMS30716.1"/>
    </source>
</evidence>
<reference evidence="4 5" key="1">
    <citation type="submission" date="2018-01" db="EMBL/GenBank/DDBJ databases">
        <title>Whole genome analyses suggest that Burkholderia sensu lato contains two further novel genera in the rhizoxinica-symbiotica group Mycetohabitans gen. nov., and Trinickia gen. nov.: implications for the evolution of diazotrophy and nodulation in the Burkholderiaceae.</title>
        <authorList>
            <person name="Estrada-de los Santos P."/>
            <person name="Palmer M."/>
            <person name="Chavez-Ramirez B."/>
            <person name="Beukes C."/>
            <person name="Steenkamp E.T."/>
            <person name="Hirsch A.M."/>
            <person name="Manyaka P."/>
            <person name="Maluk M."/>
            <person name="Lafos M."/>
            <person name="Crook M."/>
            <person name="Gross E."/>
            <person name="Simon M.F."/>
            <person name="Bueno dos Reis Junior F."/>
            <person name="Poole P.S."/>
            <person name="Venter S.N."/>
            <person name="James E.K."/>
        </authorList>
    </citation>
    <scope>NUCLEOTIDE SEQUENCE [LARGE SCALE GENOMIC DNA]</scope>
    <source>
        <strain evidence="4 5">WSM 3937</strain>
    </source>
</reference>
<proteinExistence type="predicted"/>
<evidence type="ECO:0000313" key="5">
    <source>
        <dbReference type="Proteomes" id="UP000235659"/>
    </source>
</evidence>
<dbReference type="Proteomes" id="UP000235659">
    <property type="component" value="Unassembled WGS sequence"/>
</dbReference>
<dbReference type="Proteomes" id="UP000494205">
    <property type="component" value="Unassembled WGS sequence"/>
</dbReference>
<evidence type="ECO:0000256" key="1">
    <source>
        <dbReference type="SAM" id="Phobius"/>
    </source>
</evidence>
<dbReference type="EMBL" id="CADIJZ010000009">
    <property type="protein sequence ID" value="CAB3687105.1"/>
    <property type="molecule type" value="Genomic_DNA"/>
</dbReference>
<feature type="domain" description="Concentrative nucleoside transporter N-terminal" evidence="2">
    <location>
        <begin position="9"/>
        <end position="59"/>
    </location>
</feature>
<evidence type="ECO:0000313" key="6">
    <source>
        <dbReference type="Proteomes" id="UP000494205"/>
    </source>
</evidence>
<feature type="transmembrane region" description="Helical" evidence="1">
    <location>
        <begin position="6"/>
        <end position="23"/>
    </location>
</feature>
<feature type="transmembrane region" description="Helical" evidence="1">
    <location>
        <begin position="35"/>
        <end position="53"/>
    </location>
</feature>
<name>A0A2N7WMP7_9BURK</name>
<keyword evidence="1" id="KW-0812">Transmembrane</keyword>
<keyword evidence="5" id="KW-1185">Reference proteome</keyword>
<sequence length="93" mass="10053">MALIARNLLGIAVLRLIVFLFSTNRRDIRLRTVSGALLAQICIGAFILFVPLGKTVAATAAGHHLRDRADSVVDYLGVMRSMVIGTIDSRMSA</sequence>
<organism evidence="3 6">
    <name type="scientific">Paraburkholderia rhynchosiae</name>
    <dbReference type="NCBI Taxonomy" id="487049"/>
    <lineage>
        <taxon>Bacteria</taxon>
        <taxon>Pseudomonadati</taxon>
        <taxon>Pseudomonadota</taxon>
        <taxon>Betaproteobacteria</taxon>
        <taxon>Burkholderiales</taxon>
        <taxon>Burkholderiaceae</taxon>
        <taxon>Paraburkholderia</taxon>
    </lineage>
</organism>
<dbReference type="AlphaFoldDB" id="A0A2N7WMP7"/>
<accession>A0A2N7WMP7</accession>
<gene>
    <name evidence="4" type="ORF">C0Z16_14310</name>
    <name evidence="3" type="ORF">LMG27174_02970</name>
</gene>
<reference evidence="3 6" key="2">
    <citation type="submission" date="2020-04" db="EMBL/GenBank/DDBJ databases">
        <authorList>
            <person name="De Canck E."/>
        </authorList>
    </citation>
    <scope>NUCLEOTIDE SEQUENCE [LARGE SCALE GENOMIC DNA]</scope>
    <source>
        <strain evidence="3 6">LMG 27174</strain>
    </source>
</reference>
<evidence type="ECO:0000259" key="2">
    <source>
        <dbReference type="Pfam" id="PF01773"/>
    </source>
</evidence>
<keyword evidence="1" id="KW-0472">Membrane</keyword>
<dbReference type="InterPro" id="IPR002668">
    <property type="entry name" value="CNT_N_dom"/>
</dbReference>
<dbReference type="OrthoDB" id="9766455at2"/>
<evidence type="ECO:0000313" key="3">
    <source>
        <dbReference type="EMBL" id="CAB3687105.1"/>
    </source>
</evidence>
<dbReference type="RefSeq" id="WP_102632802.1">
    <property type="nucleotide sequence ID" value="NZ_CADIJZ010000009.1"/>
</dbReference>
<protein>
    <recommendedName>
        <fullName evidence="2">Concentrative nucleoside transporter N-terminal domain-containing protein</fullName>
    </recommendedName>
</protein>
<dbReference type="Pfam" id="PF01773">
    <property type="entry name" value="Nucleos_tra2_N"/>
    <property type="match status" value="1"/>
</dbReference>